<keyword evidence="3 8" id="KW-0808">Transferase</keyword>
<keyword evidence="5" id="KW-0234">DNA repair</keyword>
<dbReference type="Gene3D" id="1.10.10.10">
    <property type="entry name" value="Winged helix-like DNA-binding domain superfamily/Winged helix DNA-binding domain"/>
    <property type="match status" value="1"/>
</dbReference>
<organism evidence="8 9">
    <name type="scientific">Amycolatopsis samaneae</name>
    <dbReference type="NCBI Taxonomy" id="664691"/>
    <lineage>
        <taxon>Bacteria</taxon>
        <taxon>Bacillati</taxon>
        <taxon>Actinomycetota</taxon>
        <taxon>Actinomycetes</taxon>
        <taxon>Pseudonocardiales</taxon>
        <taxon>Pseudonocardiaceae</taxon>
        <taxon>Amycolatopsis</taxon>
    </lineage>
</organism>
<dbReference type="EC" id="2.1.1.63" evidence="8"/>
<evidence type="ECO:0000256" key="2">
    <source>
        <dbReference type="ARBA" id="ARBA00022603"/>
    </source>
</evidence>
<evidence type="ECO:0000256" key="4">
    <source>
        <dbReference type="ARBA" id="ARBA00022763"/>
    </source>
</evidence>
<dbReference type="EMBL" id="JBHUKU010000013">
    <property type="protein sequence ID" value="MFD2461529.1"/>
    <property type="molecule type" value="Genomic_DNA"/>
</dbReference>
<keyword evidence="9" id="KW-1185">Reference proteome</keyword>
<evidence type="ECO:0000256" key="1">
    <source>
        <dbReference type="ARBA" id="ARBA00001286"/>
    </source>
</evidence>
<evidence type="ECO:0000259" key="7">
    <source>
        <dbReference type="Pfam" id="PF01035"/>
    </source>
</evidence>
<comment type="catalytic activity">
    <reaction evidence="1">
        <text>a 4-O-methyl-thymidine in DNA + L-cysteinyl-[protein] = a thymidine in DNA + S-methyl-L-cysteinyl-[protein]</text>
        <dbReference type="Rhea" id="RHEA:53428"/>
        <dbReference type="Rhea" id="RHEA-COMP:10131"/>
        <dbReference type="Rhea" id="RHEA-COMP:10132"/>
        <dbReference type="Rhea" id="RHEA-COMP:13555"/>
        <dbReference type="Rhea" id="RHEA-COMP:13556"/>
        <dbReference type="ChEBI" id="CHEBI:29950"/>
        <dbReference type="ChEBI" id="CHEBI:82612"/>
        <dbReference type="ChEBI" id="CHEBI:137386"/>
        <dbReference type="ChEBI" id="CHEBI:137387"/>
        <dbReference type="EC" id="2.1.1.63"/>
    </reaction>
</comment>
<protein>
    <submittedName>
        <fullName evidence="8">Methylated-DNA--[protein]-cysteine S-methyltransferase</fullName>
        <ecNumber evidence="8">2.1.1.63</ecNumber>
    </submittedName>
</protein>
<feature type="domain" description="Methylated-DNA-[protein]-cysteine S-methyltransferase DNA binding" evidence="7">
    <location>
        <begin position="93"/>
        <end position="174"/>
    </location>
</feature>
<accession>A0ABW5GL48</accession>
<dbReference type="GO" id="GO:0003908">
    <property type="term" value="F:methylated-DNA-[protein]-cysteine S-methyltransferase activity"/>
    <property type="evidence" value="ECO:0007669"/>
    <property type="project" value="UniProtKB-EC"/>
</dbReference>
<dbReference type="NCBIfam" id="TIGR00589">
    <property type="entry name" value="ogt"/>
    <property type="match status" value="1"/>
</dbReference>
<evidence type="ECO:0000256" key="3">
    <source>
        <dbReference type="ARBA" id="ARBA00022679"/>
    </source>
</evidence>
<dbReference type="CDD" id="cd06445">
    <property type="entry name" value="ATase"/>
    <property type="match status" value="1"/>
</dbReference>
<reference evidence="9" key="1">
    <citation type="journal article" date="2019" name="Int. J. Syst. Evol. Microbiol.">
        <title>The Global Catalogue of Microorganisms (GCM) 10K type strain sequencing project: providing services to taxonomists for standard genome sequencing and annotation.</title>
        <authorList>
            <consortium name="The Broad Institute Genomics Platform"/>
            <consortium name="The Broad Institute Genome Sequencing Center for Infectious Disease"/>
            <person name="Wu L."/>
            <person name="Ma J."/>
        </authorList>
    </citation>
    <scope>NUCLEOTIDE SEQUENCE [LARGE SCALE GENOMIC DNA]</scope>
    <source>
        <strain evidence="9">CGMCC 4.7643</strain>
    </source>
</reference>
<dbReference type="PANTHER" id="PTHR10815:SF5">
    <property type="entry name" value="METHYLATED-DNA--PROTEIN-CYSTEINE METHYLTRANSFERASE"/>
    <property type="match status" value="1"/>
</dbReference>
<dbReference type="PANTHER" id="PTHR10815">
    <property type="entry name" value="METHYLATED-DNA--PROTEIN-CYSTEINE METHYLTRANSFERASE"/>
    <property type="match status" value="1"/>
</dbReference>
<evidence type="ECO:0000256" key="5">
    <source>
        <dbReference type="ARBA" id="ARBA00023204"/>
    </source>
</evidence>
<dbReference type="SUPFAM" id="SSF53155">
    <property type="entry name" value="Methylated DNA-protein cysteine methyltransferase domain"/>
    <property type="match status" value="1"/>
</dbReference>
<evidence type="ECO:0000256" key="6">
    <source>
        <dbReference type="ARBA" id="ARBA00049348"/>
    </source>
</evidence>
<sequence length="183" mass="19510">MTDKEFPPQGFAVFDTAIGPCGLAWQADVVLGVQLPEGSAERTRSRMTTRFPDAVESAPPEAMRSAIAEIVALMDGEPKPLHDIELDLTGVPEFHCRVYEITRAIPPGRTLTYGDIADRLGMPGSAQAVGQALGRNPFPIIVPCHRVLAAGGKDGGFSARGGVTTKRRMLVIEGALADEPTLF</sequence>
<gene>
    <name evidence="8" type="ORF">ACFSYJ_23190</name>
</gene>
<dbReference type="GO" id="GO:0032259">
    <property type="term" value="P:methylation"/>
    <property type="evidence" value="ECO:0007669"/>
    <property type="project" value="UniProtKB-KW"/>
</dbReference>
<evidence type="ECO:0000313" key="8">
    <source>
        <dbReference type="EMBL" id="MFD2461529.1"/>
    </source>
</evidence>
<dbReference type="RefSeq" id="WP_345404573.1">
    <property type="nucleotide sequence ID" value="NZ_BAABHG010000016.1"/>
</dbReference>
<dbReference type="Pfam" id="PF01035">
    <property type="entry name" value="DNA_binding_1"/>
    <property type="match status" value="1"/>
</dbReference>
<proteinExistence type="predicted"/>
<dbReference type="InterPro" id="IPR036388">
    <property type="entry name" value="WH-like_DNA-bd_sf"/>
</dbReference>
<dbReference type="InterPro" id="IPR001497">
    <property type="entry name" value="MethylDNA_cys_MeTrfase_AS"/>
</dbReference>
<dbReference type="SUPFAM" id="SSF46767">
    <property type="entry name" value="Methylated DNA-protein cysteine methyltransferase, C-terminal domain"/>
    <property type="match status" value="1"/>
</dbReference>
<name>A0ABW5GL48_9PSEU</name>
<dbReference type="InterPro" id="IPR036631">
    <property type="entry name" value="MGMT_N_sf"/>
</dbReference>
<keyword evidence="4" id="KW-0227">DNA damage</keyword>
<dbReference type="Proteomes" id="UP001597419">
    <property type="component" value="Unassembled WGS sequence"/>
</dbReference>
<dbReference type="InterPro" id="IPR036217">
    <property type="entry name" value="MethylDNA_cys_MeTrfase_DNAb"/>
</dbReference>
<dbReference type="InterPro" id="IPR014048">
    <property type="entry name" value="MethylDNA_cys_MeTrfase_DNA-bd"/>
</dbReference>
<comment type="caution">
    <text evidence="8">The sequence shown here is derived from an EMBL/GenBank/DDBJ whole genome shotgun (WGS) entry which is preliminary data.</text>
</comment>
<comment type="catalytic activity">
    <reaction evidence="6">
        <text>a 6-O-methyl-2'-deoxyguanosine in DNA + L-cysteinyl-[protein] = S-methyl-L-cysteinyl-[protein] + a 2'-deoxyguanosine in DNA</text>
        <dbReference type="Rhea" id="RHEA:24000"/>
        <dbReference type="Rhea" id="RHEA-COMP:10131"/>
        <dbReference type="Rhea" id="RHEA-COMP:10132"/>
        <dbReference type="Rhea" id="RHEA-COMP:11367"/>
        <dbReference type="Rhea" id="RHEA-COMP:11368"/>
        <dbReference type="ChEBI" id="CHEBI:29950"/>
        <dbReference type="ChEBI" id="CHEBI:82612"/>
        <dbReference type="ChEBI" id="CHEBI:85445"/>
        <dbReference type="ChEBI" id="CHEBI:85448"/>
        <dbReference type="EC" id="2.1.1.63"/>
    </reaction>
</comment>
<dbReference type="PROSITE" id="PS00374">
    <property type="entry name" value="MGMT"/>
    <property type="match status" value="1"/>
</dbReference>
<keyword evidence="2 8" id="KW-0489">Methyltransferase</keyword>
<evidence type="ECO:0000313" key="9">
    <source>
        <dbReference type="Proteomes" id="UP001597419"/>
    </source>
</evidence>